<name>A0A8J3NT35_9ACTN</name>
<reference evidence="1 2" key="1">
    <citation type="submission" date="2021-01" db="EMBL/GenBank/DDBJ databases">
        <title>Whole genome shotgun sequence of Catellatospora chokoriensis NBRC 107358.</title>
        <authorList>
            <person name="Komaki H."/>
            <person name="Tamura T."/>
        </authorList>
    </citation>
    <scope>NUCLEOTIDE SEQUENCE [LARGE SCALE GENOMIC DNA]</scope>
    <source>
        <strain evidence="1 2">NBRC 107358</strain>
    </source>
</reference>
<comment type="caution">
    <text evidence="1">The sequence shown here is derived from an EMBL/GenBank/DDBJ whole genome shotgun (WGS) entry which is preliminary data.</text>
</comment>
<sequence length="56" mass="5930">MEGNAPPADVMWYVVIRRDGRRAEFGADNLRGAPELFAAVASRGGKAPSGGGRKSR</sequence>
<keyword evidence="2" id="KW-1185">Reference proteome</keyword>
<evidence type="ECO:0000313" key="2">
    <source>
        <dbReference type="Proteomes" id="UP000619293"/>
    </source>
</evidence>
<dbReference type="AlphaFoldDB" id="A0A8J3NT35"/>
<proteinExistence type="predicted"/>
<organism evidence="1 2">
    <name type="scientific">Catellatospora chokoriensis</name>
    <dbReference type="NCBI Taxonomy" id="310353"/>
    <lineage>
        <taxon>Bacteria</taxon>
        <taxon>Bacillati</taxon>
        <taxon>Actinomycetota</taxon>
        <taxon>Actinomycetes</taxon>
        <taxon>Micromonosporales</taxon>
        <taxon>Micromonosporaceae</taxon>
        <taxon>Catellatospora</taxon>
    </lineage>
</organism>
<dbReference type="RefSeq" id="WP_191839073.1">
    <property type="nucleotide sequence ID" value="NZ_BAAALB010000006.1"/>
</dbReference>
<evidence type="ECO:0000313" key="1">
    <source>
        <dbReference type="EMBL" id="GIF91286.1"/>
    </source>
</evidence>
<accession>A0A8J3NT35</accession>
<gene>
    <name evidence="1" type="ORF">Cch02nite_47300</name>
</gene>
<protein>
    <submittedName>
        <fullName evidence="1">Uncharacterized protein</fullName>
    </submittedName>
</protein>
<dbReference type="EMBL" id="BONG01000030">
    <property type="protein sequence ID" value="GIF91286.1"/>
    <property type="molecule type" value="Genomic_DNA"/>
</dbReference>
<dbReference type="Proteomes" id="UP000619293">
    <property type="component" value="Unassembled WGS sequence"/>
</dbReference>